<dbReference type="PROSITE" id="PS01360">
    <property type="entry name" value="ZF_MYND_1"/>
    <property type="match status" value="1"/>
</dbReference>
<evidence type="ECO:0000259" key="5">
    <source>
        <dbReference type="PROSITE" id="PS50865"/>
    </source>
</evidence>
<accession>A0AAW1NRH7</accession>
<evidence type="ECO:0000313" key="7">
    <source>
        <dbReference type="Proteomes" id="UP001465755"/>
    </source>
</evidence>
<keyword evidence="7" id="KW-1185">Reference proteome</keyword>
<dbReference type="InterPro" id="IPR002893">
    <property type="entry name" value="Znf_MYND"/>
</dbReference>
<dbReference type="PROSITE" id="PS50865">
    <property type="entry name" value="ZF_MYND_2"/>
    <property type="match status" value="1"/>
</dbReference>
<name>A0AAW1NRH7_9CHLO</name>
<keyword evidence="3" id="KW-0862">Zinc</keyword>
<dbReference type="Proteomes" id="UP001465755">
    <property type="component" value="Unassembled WGS sequence"/>
</dbReference>
<evidence type="ECO:0000313" key="6">
    <source>
        <dbReference type="EMBL" id="KAK9796271.1"/>
    </source>
</evidence>
<dbReference type="GO" id="GO:0008270">
    <property type="term" value="F:zinc ion binding"/>
    <property type="evidence" value="ECO:0007669"/>
    <property type="project" value="UniProtKB-KW"/>
</dbReference>
<evidence type="ECO:0000256" key="4">
    <source>
        <dbReference type="PROSITE-ProRule" id="PRU00134"/>
    </source>
</evidence>
<feature type="domain" description="MYND-type" evidence="5">
    <location>
        <begin position="277"/>
        <end position="321"/>
    </location>
</feature>
<organism evidence="6 7">
    <name type="scientific">Symbiochloris irregularis</name>
    <dbReference type="NCBI Taxonomy" id="706552"/>
    <lineage>
        <taxon>Eukaryota</taxon>
        <taxon>Viridiplantae</taxon>
        <taxon>Chlorophyta</taxon>
        <taxon>core chlorophytes</taxon>
        <taxon>Trebouxiophyceae</taxon>
        <taxon>Trebouxiales</taxon>
        <taxon>Trebouxiaceae</taxon>
        <taxon>Symbiochloris</taxon>
    </lineage>
</organism>
<dbReference type="SUPFAM" id="SSF144232">
    <property type="entry name" value="HIT/MYND zinc finger-like"/>
    <property type="match status" value="1"/>
</dbReference>
<protein>
    <recommendedName>
        <fullName evidence="5">MYND-type domain-containing protein</fullName>
    </recommendedName>
</protein>
<keyword evidence="1" id="KW-0479">Metal-binding</keyword>
<keyword evidence="2 4" id="KW-0863">Zinc-finger</keyword>
<comment type="caution">
    <text evidence="6">The sequence shown here is derived from an EMBL/GenBank/DDBJ whole genome shotgun (WGS) entry which is preliminary data.</text>
</comment>
<proteinExistence type="predicted"/>
<evidence type="ECO:0000256" key="3">
    <source>
        <dbReference type="ARBA" id="ARBA00022833"/>
    </source>
</evidence>
<sequence length="342" mass="38414">MNANKELEAMNAAFSQLPYWDNIMSINWGDSCATKRLLQCREMGLQSVCMDKKIRREAAGVGVEDDVPELRQYFKEAAQLLDSFHAVADGRTAGANAWYCVMWAWEVAFDASKSQDDFGSLVFTDSTNTRFVITKKALGDCEPCCARITAERALVFYCLATYLGFAPQWVRYFGFGGLNHKCVFPKGILDDKAVAGDEAGFGQVDDVEGSRWQYIPMLTKRELQKIDAVVAQSRHATESVQKYREKQGGRQALYEKVFNVKGTSLVPHIHPQFEKQCAWCDRTAQQQGVPALLKCSRCKIPAYCSKDCQKLHWKASHKKLCRVTEPFPAAAQAPRPPATPDR</sequence>
<reference evidence="6 7" key="1">
    <citation type="journal article" date="2024" name="Nat. Commun.">
        <title>Phylogenomics reveals the evolutionary origins of lichenization in chlorophyte algae.</title>
        <authorList>
            <person name="Puginier C."/>
            <person name="Libourel C."/>
            <person name="Otte J."/>
            <person name="Skaloud P."/>
            <person name="Haon M."/>
            <person name="Grisel S."/>
            <person name="Petersen M."/>
            <person name="Berrin J.G."/>
            <person name="Delaux P.M."/>
            <person name="Dal Grande F."/>
            <person name="Keller J."/>
        </authorList>
    </citation>
    <scope>NUCLEOTIDE SEQUENCE [LARGE SCALE GENOMIC DNA]</scope>
    <source>
        <strain evidence="6 7">SAG 2036</strain>
    </source>
</reference>
<dbReference type="EMBL" id="JALJOQ010000117">
    <property type="protein sequence ID" value="KAK9796271.1"/>
    <property type="molecule type" value="Genomic_DNA"/>
</dbReference>
<dbReference type="Gene3D" id="6.10.140.2220">
    <property type="match status" value="1"/>
</dbReference>
<evidence type="ECO:0000256" key="2">
    <source>
        <dbReference type="ARBA" id="ARBA00022771"/>
    </source>
</evidence>
<dbReference type="Pfam" id="PF01753">
    <property type="entry name" value="zf-MYND"/>
    <property type="match status" value="1"/>
</dbReference>
<dbReference type="AlphaFoldDB" id="A0AAW1NRH7"/>
<evidence type="ECO:0000256" key="1">
    <source>
        <dbReference type="ARBA" id="ARBA00022723"/>
    </source>
</evidence>
<gene>
    <name evidence="6" type="ORF">WJX73_000993</name>
</gene>